<dbReference type="Gene3D" id="3.40.50.620">
    <property type="entry name" value="HUPs"/>
    <property type="match status" value="1"/>
</dbReference>
<name>A0A4T0M291_9BASI</name>
<evidence type="ECO:0000256" key="6">
    <source>
        <dbReference type="PIRSR" id="PIRSR602081-1"/>
    </source>
</evidence>
<keyword evidence="4 6" id="KW-0274">FAD</keyword>
<feature type="region of interest" description="Disordered" evidence="8">
    <location>
        <begin position="1"/>
        <end position="49"/>
    </location>
</feature>
<dbReference type="Pfam" id="PF00875">
    <property type="entry name" value="DNA_photolyase"/>
    <property type="match status" value="1"/>
</dbReference>
<dbReference type="Proteomes" id="UP000310708">
    <property type="component" value="Unassembled WGS sequence"/>
</dbReference>
<feature type="binding site" evidence="6">
    <location>
        <begin position="518"/>
        <end position="520"/>
    </location>
    <ligand>
        <name>FAD</name>
        <dbReference type="ChEBI" id="CHEBI:57692"/>
    </ligand>
</feature>
<dbReference type="FunFam" id="1.10.579.10:FF:000003">
    <property type="entry name" value="Deoxyribodipyrimidine photo-lyase"/>
    <property type="match status" value="1"/>
</dbReference>
<dbReference type="Gene3D" id="1.25.40.80">
    <property type="match status" value="1"/>
</dbReference>
<evidence type="ECO:0000256" key="4">
    <source>
        <dbReference type="ARBA" id="ARBA00022827"/>
    </source>
</evidence>
<dbReference type="InterPro" id="IPR036134">
    <property type="entry name" value="Crypto/Photolyase_FAD-like_sf"/>
</dbReference>
<comment type="caution">
    <text evidence="10">The sequence shown here is derived from an EMBL/GenBank/DDBJ whole genome shotgun (WGS) entry which is preliminary data.</text>
</comment>
<dbReference type="PRINTS" id="PR00147">
    <property type="entry name" value="DNAPHOTLYASE"/>
</dbReference>
<dbReference type="PROSITE" id="PS51645">
    <property type="entry name" value="PHR_CRY_ALPHA_BETA"/>
    <property type="match status" value="1"/>
</dbReference>
<evidence type="ECO:0000313" key="10">
    <source>
        <dbReference type="EMBL" id="TIC69209.1"/>
    </source>
</evidence>
<feature type="binding site" evidence="6">
    <location>
        <begin position="420"/>
        <end position="427"/>
    </location>
    <ligand>
        <name>FAD</name>
        <dbReference type="ChEBI" id="CHEBI:57692"/>
    </ligand>
</feature>
<dbReference type="GO" id="GO:0043153">
    <property type="term" value="P:entrainment of circadian clock by photoperiod"/>
    <property type="evidence" value="ECO:0007669"/>
    <property type="project" value="TreeGrafter"/>
</dbReference>
<dbReference type="GO" id="GO:0006139">
    <property type="term" value="P:nucleobase-containing compound metabolic process"/>
    <property type="evidence" value="ECO:0007669"/>
    <property type="project" value="UniProtKB-ARBA"/>
</dbReference>
<dbReference type="InterPro" id="IPR002081">
    <property type="entry name" value="Cryptochrome/DNA_photolyase_1"/>
</dbReference>
<protein>
    <submittedName>
        <fullName evidence="10">Deoxyribodipyrimidine photo-lyase</fullName>
    </submittedName>
</protein>
<dbReference type="SUPFAM" id="SSF52425">
    <property type="entry name" value="Cryptochrome/photolyase, N-terminal domain"/>
    <property type="match status" value="1"/>
</dbReference>
<keyword evidence="10" id="KW-0456">Lyase</keyword>
<dbReference type="InterPro" id="IPR006050">
    <property type="entry name" value="DNA_photolyase_N"/>
</dbReference>
<proteinExistence type="inferred from homology"/>
<dbReference type="InterPro" id="IPR005101">
    <property type="entry name" value="Cryptochr/Photolyase_FAD-bd"/>
</dbReference>
<gene>
    <name evidence="10" type="ORF">E3Q01_00581</name>
</gene>
<feature type="site" description="Electron transfer via tryptophanyl radical" evidence="7">
    <location>
        <position position="505"/>
    </location>
</feature>
<feature type="compositionally biased region" description="Basic and acidic residues" evidence="8">
    <location>
        <begin position="27"/>
        <end position="43"/>
    </location>
</feature>
<dbReference type="GO" id="GO:0005634">
    <property type="term" value="C:nucleus"/>
    <property type="evidence" value="ECO:0007669"/>
    <property type="project" value="TreeGrafter"/>
</dbReference>
<dbReference type="AlphaFoldDB" id="A0A4T0M291"/>
<evidence type="ECO:0000256" key="5">
    <source>
        <dbReference type="ARBA" id="ARBA00022991"/>
    </source>
</evidence>
<accession>A0A4T0M291</accession>
<feature type="binding site" evidence="6">
    <location>
        <position position="417"/>
    </location>
    <ligand>
        <name>FAD</name>
        <dbReference type="ChEBI" id="CHEBI:57692"/>
    </ligand>
</feature>
<dbReference type="PANTHER" id="PTHR11455">
    <property type="entry name" value="CRYPTOCHROME"/>
    <property type="match status" value="1"/>
</dbReference>
<dbReference type="InterPro" id="IPR018394">
    <property type="entry name" value="DNA_photolyase_1_CS_C"/>
</dbReference>
<feature type="domain" description="Photolyase/cryptochrome alpha/beta" evidence="9">
    <location>
        <begin position="92"/>
        <end position="229"/>
    </location>
</feature>
<dbReference type="InterPro" id="IPR036155">
    <property type="entry name" value="Crypto/Photolyase_N_sf"/>
</dbReference>
<feature type="region of interest" description="Disordered" evidence="8">
    <location>
        <begin position="340"/>
        <end position="360"/>
    </location>
</feature>
<evidence type="ECO:0000313" key="11">
    <source>
        <dbReference type="Proteomes" id="UP000310708"/>
    </source>
</evidence>
<dbReference type="InterPro" id="IPR014729">
    <property type="entry name" value="Rossmann-like_a/b/a_fold"/>
</dbReference>
<keyword evidence="5" id="KW-0157">Chromophore</keyword>
<feature type="binding site" evidence="6">
    <location>
        <position position="364"/>
    </location>
    <ligand>
        <name>FAD</name>
        <dbReference type="ChEBI" id="CHEBI:57692"/>
    </ligand>
</feature>
<dbReference type="SUPFAM" id="SSF48173">
    <property type="entry name" value="Cryptochrome/photolyase FAD-binding domain"/>
    <property type="match status" value="1"/>
</dbReference>
<feature type="binding site" evidence="6">
    <location>
        <begin position="376"/>
        <end position="380"/>
    </location>
    <ligand>
        <name>FAD</name>
        <dbReference type="ChEBI" id="CHEBI:57692"/>
    </ligand>
</feature>
<feature type="site" description="Electron transfer via tryptophanyl radical" evidence="7">
    <location>
        <position position="452"/>
    </location>
</feature>
<dbReference type="GO" id="GO:0006950">
    <property type="term" value="P:response to stress"/>
    <property type="evidence" value="ECO:0007669"/>
    <property type="project" value="UniProtKB-ARBA"/>
</dbReference>
<evidence type="ECO:0000256" key="3">
    <source>
        <dbReference type="ARBA" id="ARBA00022630"/>
    </source>
</evidence>
<comment type="similarity">
    <text evidence="2">Belongs to the DNA photolyase class-1 family.</text>
</comment>
<comment type="cofactor">
    <cofactor evidence="6">
        <name>FAD</name>
        <dbReference type="ChEBI" id="CHEBI:57692"/>
    </cofactor>
    <text evidence="6">Binds 1 FAD per subunit.</text>
</comment>
<sequence>MGNIKREPSSPTPAGTKRTASRSPSPHLHESKRQTQEKIKKQENPGVYPSYGRIKACSIRKADEMDEDPPVLRLNDALENRRKVEHDEDEKCVVFWMRMHDLRIVDSRGLSFASDYAARYGIPVIILHVFSPEDYAAHDRSARRIDLILRKLHSLQEELDELNIPLYTFTAEKRREIPQLVLDFVKNNNAKHLFGNIEYEIDELFRDLQVINLANEQSIEVRLEHDNMIVPPFKVLTKTTNKPPMTYTAYLKKLYNSFHDLKSWEKMVLDDPSYRDETGRVEANDKSAREQYKVLFGKEIPNEIEGFECHDKVKMKDLWPVGPKTADEILERFLHTKNRKDATEANPLGEGAEEDVENSRIKEYANGRNITTGETTSKISPYLASGQISTRQCFNRAQKFKNGYKIDLTRDTGVGMWSEEIVWKDFYQNVLCVNPRISMGHPFLKKYRFIEWEYNDDHLEAWHKGKTGWPIVDAAMRQLISTGWMHNRMRMTVASYLCKDLMIDWREGERVFARELIDHDLGSNNGGWQWSAGTGTDAQPYFRIFNPISQSNKADPTGEYIHHWLPELRSIQPPALFEPAKHLSKNEFQKLNYPKPIVDHKFARDRALSRYKKALGKE</sequence>
<comment type="cofactor">
    <cofactor evidence="1">
        <name>(6R)-5,10-methylene-5,6,7,8-tetrahydrofolate</name>
        <dbReference type="ChEBI" id="CHEBI:15636"/>
    </cofactor>
</comment>
<dbReference type="GO" id="GO:0003677">
    <property type="term" value="F:DNA binding"/>
    <property type="evidence" value="ECO:0007669"/>
    <property type="project" value="TreeGrafter"/>
</dbReference>
<dbReference type="Gene3D" id="1.10.579.10">
    <property type="entry name" value="DNA Cyclobutane Dipyrimidine Photolyase, subunit A, domain 3"/>
    <property type="match status" value="1"/>
</dbReference>
<keyword evidence="3 6" id="KW-0285">Flavoprotein</keyword>
<evidence type="ECO:0000256" key="7">
    <source>
        <dbReference type="PIRSR" id="PIRSR602081-2"/>
    </source>
</evidence>
<dbReference type="Pfam" id="PF03441">
    <property type="entry name" value="FAD_binding_7"/>
    <property type="match status" value="1"/>
</dbReference>
<reference evidence="10 11" key="1">
    <citation type="submission" date="2019-03" db="EMBL/GenBank/DDBJ databases">
        <title>Sequencing 25 genomes of Wallemia mellicola.</title>
        <authorList>
            <person name="Gostincar C."/>
        </authorList>
    </citation>
    <scope>NUCLEOTIDE SEQUENCE [LARGE SCALE GENOMIC DNA]</scope>
    <source>
        <strain evidence="10 11">EXF-757</strain>
    </source>
</reference>
<dbReference type="GO" id="GO:0032922">
    <property type="term" value="P:circadian regulation of gene expression"/>
    <property type="evidence" value="ECO:0007669"/>
    <property type="project" value="TreeGrafter"/>
</dbReference>
<evidence type="ECO:0000256" key="1">
    <source>
        <dbReference type="ARBA" id="ARBA00001932"/>
    </source>
</evidence>
<evidence type="ECO:0000256" key="8">
    <source>
        <dbReference type="SAM" id="MobiDB-lite"/>
    </source>
</evidence>
<feature type="site" description="Electron transfer via tryptophanyl radical" evidence="7">
    <location>
        <position position="528"/>
    </location>
</feature>
<organism evidence="10 11">
    <name type="scientific">Wallemia mellicola</name>
    <dbReference type="NCBI Taxonomy" id="1708541"/>
    <lineage>
        <taxon>Eukaryota</taxon>
        <taxon>Fungi</taxon>
        <taxon>Dikarya</taxon>
        <taxon>Basidiomycota</taxon>
        <taxon>Wallemiomycotina</taxon>
        <taxon>Wallemiomycetes</taxon>
        <taxon>Wallemiales</taxon>
        <taxon>Wallemiaceae</taxon>
        <taxon>Wallemia</taxon>
    </lineage>
</organism>
<dbReference type="PROSITE" id="PS00394">
    <property type="entry name" value="DNA_PHOTOLYASES_1_1"/>
    <property type="match status" value="1"/>
</dbReference>
<dbReference type="GO" id="GO:0005737">
    <property type="term" value="C:cytoplasm"/>
    <property type="evidence" value="ECO:0007669"/>
    <property type="project" value="TreeGrafter"/>
</dbReference>
<dbReference type="GO" id="GO:0071949">
    <property type="term" value="F:FAD binding"/>
    <property type="evidence" value="ECO:0007669"/>
    <property type="project" value="TreeGrafter"/>
</dbReference>
<evidence type="ECO:0000256" key="2">
    <source>
        <dbReference type="ARBA" id="ARBA00005862"/>
    </source>
</evidence>
<dbReference type="GO" id="GO:0003904">
    <property type="term" value="F:deoxyribodipyrimidine photo-lyase activity"/>
    <property type="evidence" value="ECO:0007669"/>
    <property type="project" value="TreeGrafter"/>
</dbReference>
<evidence type="ECO:0000259" key="9">
    <source>
        <dbReference type="PROSITE" id="PS51645"/>
    </source>
</evidence>
<dbReference type="PANTHER" id="PTHR11455:SF18">
    <property type="entry name" value="SI:CH1073-390K14.1"/>
    <property type="match status" value="1"/>
</dbReference>
<dbReference type="EMBL" id="SPRX01000004">
    <property type="protein sequence ID" value="TIC69209.1"/>
    <property type="molecule type" value="Genomic_DNA"/>
</dbReference>